<evidence type="ECO:0000313" key="18">
    <source>
        <dbReference type="EMBL" id="KAL1224005.1"/>
    </source>
</evidence>
<keyword evidence="8 13" id="KW-0227">DNA damage</keyword>
<keyword evidence="12 13" id="KW-0539">Nucleus</keyword>
<evidence type="ECO:0000256" key="4">
    <source>
        <dbReference type="ARBA" id="ARBA00022634"/>
    </source>
</evidence>
<dbReference type="Pfam" id="PF11799">
    <property type="entry name" value="IMS_C"/>
    <property type="match status" value="1"/>
</dbReference>
<dbReference type="GO" id="GO:0046872">
    <property type="term" value="F:metal ion binding"/>
    <property type="evidence" value="ECO:0007669"/>
    <property type="project" value="UniProtKB-KW"/>
</dbReference>
<evidence type="ECO:0000256" key="15">
    <source>
        <dbReference type="SAM" id="MobiDB-lite"/>
    </source>
</evidence>
<dbReference type="SMART" id="SM00292">
    <property type="entry name" value="BRCT"/>
    <property type="match status" value="1"/>
</dbReference>
<dbReference type="FunFam" id="3.30.70.270:FF:000019">
    <property type="entry name" value="DNA repair protein REV1"/>
    <property type="match status" value="1"/>
</dbReference>
<dbReference type="InterPro" id="IPR017961">
    <property type="entry name" value="DNA_pol_Y-fam_little_finger"/>
</dbReference>
<dbReference type="PANTHER" id="PTHR45990:SF1">
    <property type="entry name" value="DNA REPAIR PROTEIN REV1"/>
    <property type="match status" value="1"/>
</dbReference>
<dbReference type="Gene3D" id="3.30.1490.100">
    <property type="entry name" value="DNA polymerase, Y-family, little finger domain"/>
    <property type="match status" value="1"/>
</dbReference>
<feature type="compositionally biased region" description="Low complexity" evidence="15">
    <location>
        <begin position="7"/>
        <end position="17"/>
    </location>
</feature>
<dbReference type="SUPFAM" id="SSF100879">
    <property type="entry name" value="Lesion bypass DNA polymerase (Y-family), little finger domain"/>
    <property type="match status" value="1"/>
</dbReference>
<feature type="region of interest" description="Disordered" evidence="15">
    <location>
        <begin position="935"/>
        <end position="963"/>
    </location>
</feature>
<feature type="binding site" evidence="14">
    <location>
        <position position="381"/>
    </location>
    <ligand>
        <name>Mg(2+)</name>
        <dbReference type="ChEBI" id="CHEBI:18420"/>
        <label>1</label>
    </ligand>
</feature>
<accession>A0ABD1C3K9</accession>
<evidence type="ECO:0000256" key="14">
    <source>
        <dbReference type="PIRSR" id="PIRSR036573-2"/>
    </source>
</evidence>
<comment type="function">
    <text evidence="13">Deoxycytidyl transferase involved in DNA repair. Transfers a dCMP residue from dCTP to the 3'-end of a DNA primer in a template-dependent reaction. May assist in the first step in the bypass of abasic lesions by the insertion of a nucleotide opposite the lesion. Required for normal induction of mutations by physical and chemical agents.</text>
</comment>
<comment type="similarity">
    <text evidence="2 13">Belongs to the DNA polymerase type-Y family.</text>
</comment>
<feature type="domain" description="BRCT" evidence="16">
    <location>
        <begin position="85"/>
        <end position="176"/>
    </location>
</feature>
<name>A0ABD1C3K9_CARAN</name>
<dbReference type="Gene3D" id="6.10.250.1490">
    <property type="match status" value="1"/>
</dbReference>
<feature type="compositionally biased region" description="Basic and acidic residues" evidence="15">
    <location>
        <begin position="948"/>
        <end position="963"/>
    </location>
</feature>
<evidence type="ECO:0000256" key="3">
    <source>
        <dbReference type="ARBA" id="ARBA00020399"/>
    </source>
</evidence>
<dbReference type="PROSITE" id="PS50173">
    <property type="entry name" value="UMUC"/>
    <property type="match status" value="1"/>
</dbReference>
<dbReference type="EMBL" id="JBANAX010000059">
    <property type="protein sequence ID" value="KAL1224005.1"/>
    <property type="molecule type" value="Genomic_DNA"/>
</dbReference>
<dbReference type="GO" id="GO:0071897">
    <property type="term" value="P:DNA biosynthetic process"/>
    <property type="evidence" value="ECO:0007669"/>
    <property type="project" value="UniProtKB-KW"/>
</dbReference>
<dbReference type="Gene3D" id="3.30.70.270">
    <property type="match status" value="1"/>
</dbReference>
<dbReference type="EC" id="2.7.7.-" evidence="13"/>
<evidence type="ECO:0000256" key="5">
    <source>
        <dbReference type="ARBA" id="ARBA00022679"/>
    </source>
</evidence>
<dbReference type="Gene3D" id="3.40.1170.60">
    <property type="match status" value="1"/>
</dbReference>
<evidence type="ECO:0000259" key="16">
    <source>
        <dbReference type="PROSITE" id="PS50172"/>
    </source>
</evidence>
<dbReference type="PIRSF" id="PIRSF036573">
    <property type="entry name" value="REV1"/>
    <property type="match status" value="1"/>
</dbReference>
<evidence type="ECO:0000256" key="6">
    <source>
        <dbReference type="ARBA" id="ARBA00022695"/>
    </source>
</evidence>
<dbReference type="CDD" id="cd01701">
    <property type="entry name" value="PolY_Rev1"/>
    <property type="match status" value="1"/>
</dbReference>
<feature type="region of interest" description="Disordered" evidence="15">
    <location>
        <begin position="249"/>
        <end position="281"/>
    </location>
</feature>
<comment type="cofactor">
    <cofactor evidence="14">
        <name>Mg(2+)</name>
        <dbReference type="ChEBI" id="CHEBI:18420"/>
    </cofactor>
    <text evidence="14">Binds 2 magnesium ions.</text>
</comment>
<evidence type="ECO:0000313" key="19">
    <source>
        <dbReference type="Proteomes" id="UP001558713"/>
    </source>
</evidence>
<evidence type="ECO:0000256" key="8">
    <source>
        <dbReference type="ARBA" id="ARBA00022763"/>
    </source>
</evidence>
<dbReference type="InterPro" id="IPR012112">
    <property type="entry name" value="REV1"/>
</dbReference>
<feature type="binding site" evidence="14">
    <location>
        <position position="479"/>
    </location>
    <ligand>
        <name>Mg(2+)</name>
        <dbReference type="ChEBI" id="CHEBI:18420"/>
        <label>1</label>
    </ligand>
</feature>
<evidence type="ECO:0000256" key="7">
    <source>
        <dbReference type="ARBA" id="ARBA00022723"/>
    </source>
</evidence>
<keyword evidence="9 14" id="KW-0460">Magnesium</keyword>
<feature type="region of interest" description="Disordered" evidence="15">
    <location>
        <begin position="294"/>
        <end position="320"/>
    </location>
</feature>
<dbReference type="Pfam" id="PF00533">
    <property type="entry name" value="BRCT"/>
    <property type="match status" value="1"/>
</dbReference>
<keyword evidence="5 13" id="KW-0808">Transferase</keyword>
<dbReference type="FunFam" id="3.40.50.10190:FF:000011">
    <property type="entry name" value="DNA repair protein REV1"/>
    <property type="match status" value="1"/>
</dbReference>
<proteinExistence type="inferred from homology"/>
<feature type="domain" description="UmuC" evidence="17">
    <location>
        <begin position="377"/>
        <end position="558"/>
    </location>
</feature>
<dbReference type="SUPFAM" id="SSF52113">
    <property type="entry name" value="BRCT domain"/>
    <property type="match status" value="1"/>
</dbReference>
<keyword evidence="6 13" id="KW-0548">Nucleotidyltransferase</keyword>
<dbReference type="GO" id="GO:0006281">
    <property type="term" value="P:DNA repair"/>
    <property type="evidence" value="ECO:0007669"/>
    <property type="project" value="UniProtKB-KW"/>
</dbReference>
<dbReference type="GO" id="GO:0016779">
    <property type="term" value="F:nucleotidyltransferase activity"/>
    <property type="evidence" value="ECO:0007669"/>
    <property type="project" value="UniProtKB-KW"/>
</dbReference>
<dbReference type="GO" id="GO:0003684">
    <property type="term" value="F:damaged DNA binding"/>
    <property type="evidence" value="ECO:0007669"/>
    <property type="project" value="UniProtKB-UniRule"/>
</dbReference>
<dbReference type="AlphaFoldDB" id="A0ABD1C3K9"/>
<evidence type="ECO:0000259" key="17">
    <source>
        <dbReference type="PROSITE" id="PS50173"/>
    </source>
</evidence>
<gene>
    <name evidence="18" type="ORF">V5N11_004539</name>
</gene>
<dbReference type="InterPro" id="IPR036420">
    <property type="entry name" value="BRCT_dom_sf"/>
</dbReference>
<dbReference type="Pfam" id="PF21999">
    <property type="entry name" value="IMS_HHH_1"/>
    <property type="match status" value="1"/>
</dbReference>
<comment type="subcellular location">
    <subcellularLocation>
        <location evidence="1 13">Nucleus</location>
    </subcellularLocation>
</comment>
<dbReference type="SUPFAM" id="SSF56672">
    <property type="entry name" value="DNA/RNA polymerases"/>
    <property type="match status" value="1"/>
</dbReference>
<dbReference type="GO" id="GO:0005634">
    <property type="term" value="C:nucleus"/>
    <property type="evidence" value="ECO:0007669"/>
    <property type="project" value="UniProtKB-SubCell"/>
</dbReference>
<dbReference type="PANTHER" id="PTHR45990">
    <property type="entry name" value="DNA REPAIR PROTEIN REV1"/>
    <property type="match status" value="1"/>
</dbReference>
<evidence type="ECO:0000256" key="12">
    <source>
        <dbReference type="ARBA" id="ARBA00023242"/>
    </source>
</evidence>
<dbReference type="InterPro" id="IPR036775">
    <property type="entry name" value="DNA_pol_Y-fam_lit_finger_sf"/>
</dbReference>
<dbReference type="FunFam" id="1.10.150.20:FF:000025">
    <property type="entry name" value="DNA repair protein REV1"/>
    <property type="match status" value="1"/>
</dbReference>
<evidence type="ECO:0000256" key="11">
    <source>
        <dbReference type="ARBA" id="ARBA00023204"/>
    </source>
</evidence>
<sequence>MKRSFGSNSSNNSSGSNKKTKKKATNSSNQKTLGVAWGAASSRSSFRSSPFSDFGSYMEVKNQKLQNQFETEASASASSHGVSDSEKLIFQGVSIFVDGFTIPSHQELRGYMMKYGGRFENYFSRRSVTHIICSNLPDSKVKNLRAFSRGLPVVKPSWIVDSISANRLLGWVPYQLDQLNDTQPKLSAFFAPRRHLAPQVALPVTSCQPETGYSETEEGSSIIAEDAEEARDHVDDETDGVYIENTTPEMTEETRTNDLQSSEVNAERLGNNDIEEKQVSSELQFTPNLLSASDNRSFHASGKHDGKSIAPTSGSSIRRHSTLEDPNFVENYFKNSRLHFIGTWRNRYRKRFHGSSNGLKCEDSGQSTAENAKKSTIIHIDLDSFFVSVVIRNRIELHDKPVAVCHSDNPKGTAEISSANYPARAYGVKAGMFVRHAKDLCPQLVIVPYNFEAYEEVADQFYDILHMHCRKIQAVSCDEAFLDVSDLKDVEPEFLASTIRKEILETTGCSASAGIGGTMLMARLATRVAKPAGQFNISAEKVDEFLDQLPVGSLPGVGSVLKEKLETQKIQTCGQLRLISKDSLQKDFGVKTGEMLWSYSRGLDHRSVTAVQESKSIGAEVNWGVRFRDQQDGHHFLQCLCKEVSLRLQGCEMIGRTFTLKIKKRKKDAEEPVKYMGCGDCDNLSRSITVPTATDDVEVLQRISKKLFGSFCLDVKEVRGVGLQVSKLDSADPSNKGSRTLTSWLSSAPASVHIGQDDSLFAANFRESSDCKRHVAGGVSRLRESNSAESSFQSGDTNSSLPPMCHLDMEVLENLPPELLSELDETYGKKLFELIEKKRGKRKINSNSPHVSSDGTACIKGPKSLSVTIYGLSTSREKVYEEPHVPHPSVARTSSERTIEITDLMPSSLSQVDVSVLQELPEELRAYVSGAFPAHRKQQSSSDAPMETCKKQDQEPSGTKDAENGIGFSYSSLWFGNPPLWVEIFKVSGNCILEKFSEIYYKMVQSRPILSSVLQHTISEIGSFHDASANYLDKAVYDVCELLKQYIKLKVEGDIEEIYLCFRLMKRLAARSQLFLQVYEILSPFLQASINEHYGGSLSIP</sequence>
<keyword evidence="4 13" id="KW-0237">DNA synthesis</keyword>
<evidence type="ECO:0000256" key="2">
    <source>
        <dbReference type="ARBA" id="ARBA00010945"/>
    </source>
</evidence>
<keyword evidence="10 13" id="KW-0238">DNA-binding</keyword>
<evidence type="ECO:0000256" key="1">
    <source>
        <dbReference type="ARBA" id="ARBA00004123"/>
    </source>
</evidence>
<dbReference type="Pfam" id="PF00817">
    <property type="entry name" value="IMS"/>
    <property type="match status" value="1"/>
</dbReference>
<dbReference type="Proteomes" id="UP001558713">
    <property type="component" value="Unassembled WGS sequence"/>
</dbReference>
<feature type="region of interest" description="Disordered" evidence="15">
    <location>
        <begin position="780"/>
        <end position="800"/>
    </location>
</feature>
<keyword evidence="7 14" id="KW-0479">Metal-binding</keyword>
<dbReference type="Gene3D" id="3.40.50.10190">
    <property type="entry name" value="BRCT domain"/>
    <property type="match status" value="1"/>
</dbReference>
<feature type="region of interest" description="Disordered" evidence="15">
    <location>
        <begin position="1"/>
        <end position="45"/>
    </location>
</feature>
<dbReference type="InterPro" id="IPR043502">
    <property type="entry name" value="DNA/RNA_pol_sf"/>
</dbReference>
<dbReference type="InterPro" id="IPR001357">
    <property type="entry name" value="BRCT_dom"/>
</dbReference>
<dbReference type="PROSITE" id="PS50172">
    <property type="entry name" value="BRCT"/>
    <property type="match status" value="1"/>
</dbReference>
<evidence type="ECO:0000256" key="13">
    <source>
        <dbReference type="PIRNR" id="PIRNR036573"/>
    </source>
</evidence>
<evidence type="ECO:0000256" key="9">
    <source>
        <dbReference type="ARBA" id="ARBA00022842"/>
    </source>
</evidence>
<feature type="binding site" evidence="14">
    <location>
        <position position="478"/>
    </location>
    <ligand>
        <name>Mg(2+)</name>
        <dbReference type="ChEBI" id="CHEBI:18420"/>
        <label>1</label>
    </ligand>
</feature>
<dbReference type="InterPro" id="IPR001126">
    <property type="entry name" value="UmuC"/>
</dbReference>
<dbReference type="FunFam" id="3.30.1490.100:FF:000001">
    <property type="entry name" value="DNA repair protein REV1"/>
    <property type="match status" value="1"/>
</dbReference>
<protein>
    <recommendedName>
        <fullName evidence="3 13">DNA repair protein REV1</fullName>
        <ecNumber evidence="13">2.7.7.-</ecNumber>
    </recommendedName>
</protein>
<keyword evidence="11 13" id="KW-0234">DNA repair</keyword>
<comment type="caution">
    <text evidence="18">The sequence shown here is derived from an EMBL/GenBank/DDBJ whole genome shotgun (WGS) entry which is preliminary data.</text>
</comment>
<dbReference type="Gene3D" id="1.10.150.20">
    <property type="entry name" value="5' to 3' exonuclease, C-terminal subdomain"/>
    <property type="match status" value="1"/>
</dbReference>
<organism evidence="18 19">
    <name type="scientific">Cardamine amara subsp. amara</name>
    <dbReference type="NCBI Taxonomy" id="228776"/>
    <lineage>
        <taxon>Eukaryota</taxon>
        <taxon>Viridiplantae</taxon>
        <taxon>Streptophyta</taxon>
        <taxon>Embryophyta</taxon>
        <taxon>Tracheophyta</taxon>
        <taxon>Spermatophyta</taxon>
        <taxon>Magnoliopsida</taxon>
        <taxon>eudicotyledons</taxon>
        <taxon>Gunneridae</taxon>
        <taxon>Pentapetalae</taxon>
        <taxon>rosids</taxon>
        <taxon>malvids</taxon>
        <taxon>Brassicales</taxon>
        <taxon>Brassicaceae</taxon>
        <taxon>Cardamineae</taxon>
        <taxon>Cardamine</taxon>
    </lineage>
</organism>
<reference evidence="18 19" key="1">
    <citation type="submission" date="2024-04" db="EMBL/GenBank/DDBJ databases">
        <title>Genome assembly C_amara_ONT_v2.</title>
        <authorList>
            <person name="Yant L."/>
            <person name="Moore C."/>
            <person name="Slenker M."/>
        </authorList>
    </citation>
    <scope>NUCLEOTIDE SEQUENCE [LARGE SCALE GENOMIC DNA]</scope>
    <source>
        <tissue evidence="18">Leaf</tissue>
    </source>
</reference>
<dbReference type="InterPro" id="IPR043128">
    <property type="entry name" value="Rev_trsase/Diguanyl_cyclase"/>
</dbReference>
<dbReference type="FunFam" id="3.40.1170.60:FF:000004">
    <property type="entry name" value="DNA repair protein REV1"/>
    <property type="match status" value="1"/>
</dbReference>
<keyword evidence="19" id="KW-1185">Reference proteome</keyword>
<evidence type="ECO:0000256" key="10">
    <source>
        <dbReference type="ARBA" id="ARBA00023125"/>
    </source>
</evidence>
<feature type="compositionally biased region" description="Polar residues" evidence="15">
    <location>
        <begin position="787"/>
        <end position="800"/>
    </location>
</feature>
<dbReference type="InterPro" id="IPR053848">
    <property type="entry name" value="IMS_HHH_1"/>
</dbReference>
<dbReference type="CDD" id="cd17719">
    <property type="entry name" value="BRCT_Rev1"/>
    <property type="match status" value="1"/>
</dbReference>